<comment type="caution">
    <text evidence="1">The sequence shown here is derived from an EMBL/GenBank/DDBJ whole genome shotgun (WGS) entry which is preliminary data.</text>
</comment>
<dbReference type="EMBL" id="JABEBT010000053">
    <property type="protein sequence ID" value="KAF7634652.1"/>
    <property type="molecule type" value="Genomic_DNA"/>
</dbReference>
<keyword evidence="2" id="KW-1185">Reference proteome</keyword>
<reference evidence="1" key="1">
    <citation type="journal article" date="2020" name="Ecol. Evol.">
        <title>Genome structure and content of the rice root-knot nematode (Meloidogyne graminicola).</title>
        <authorList>
            <person name="Phan N.T."/>
            <person name="Danchin E.G.J."/>
            <person name="Klopp C."/>
            <person name="Perfus-Barbeoch L."/>
            <person name="Kozlowski D.K."/>
            <person name="Koutsovoulos G.D."/>
            <person name="Lopez-Roques C."/>
            <person name="Bouchez O."/>
            <person name="Zahm M."/>
            <person name="Besnard G."/>
            <person name="Bellafiore S."/>
        </authorList>
    </citation>
    <scope>NUCLEOTIDE SEQUENCE</scope>
    <source>
        <strain evidence="1">VN-18</strain>
    </source>
</reference>
<accession>A0A8S9ZN61</accession>
<evidence type="ECO:0000313" key="2">
    <source>
        <dbReference type="Proteomes" id="UP000605970"/>
    </source>
</evidence>
<proteinExistence type="predicted"/>
<dbReference type="Proteomes" id="UP000605970">
    <property type="component" value="Unassembled WGS sequence"/>
</dbReference>
<organism evidence="1 2">
    <name type="scientific">Meloidogyne graminicola</name>
    <dbReference type="NCBI Taxonomy" id="189291"/>
    <lineage>
        <taxon>Eukaryota</taxon>
        <taxon>Metazoa</taxon>
        <taxon>Ecdysozoa</taxon>
        <taxon>Nematoda</taxon>
        <taxon>Chromadorea</taxon>
        <taxon>Rhabditida</taxon>
        <taxon>Tylenchina</taxon>
        <taxon>Tylenchomorpha</taxon>
        <taxon>Tylenchoidea</taxon>
        <taxon>Meloidogynidae</taxon>
        <taxon>Meloidogyninae</taxon>
        <taxon>Meloidogyne</taxon>
    </lineage>
</organism>
<protein>
    <submittedName>
        <fullName evidence="1">Uncharacterized protein</fullName>
    </submittedName>
</protein>
<name>A0A8S9ZN61_9BILA</name>
<gene>
    <name evidence="1" type="ORF">Mgra_00005900</name>
</gene>
<sequence>MRIMANFRTANHIAMNKSQSTFIKIISSPPLFCFLIFCTMFPSRPVIASSLSYPRYFLSCRVIIGICQGDVTCLARFPNCYPENLLENGSVNHLEIDFDESNERQQIPDKRTPAFKLMKNFIQGPIIILI</sequence>
<evidence type="ECO:0000313" key="1">
    <source>
        <dbReference type="EMBL" id="KAF7634652.1"/>
    </source>
</evidence>
<dbReference type="AlphaFoldDB" id="A0A8S9ZN61"/>